<comment type="cofactor">
    <cofactor evidence="1">
        <name>Mg(2+)</name>
        <dbReference type="ChEBI" id="CHEBI:18420"/>
    </cofactor>
</comment>
<dbReference type="GO" id="GO:0005737">
    <property type="term" value="C:cytoplasm"/>
    <property type="evidence" value="ECO:0007669"/>
    <property type="project" value="TreeGrafter"/>
</dbReference>
<dbReference type="GO" id="GO:0004540">
    <property type="term" value="F:RNA nuclease activity"/>
    <property type="evidence" value="ECO:0007669"/>
    <property type="project" value="InterPro"/>
</dbReference>
<evidence type="ECO:0000256" key="1">
    <source>
        <dbReference type="ARBA" id="ARBA00001946"/>
    </source>
</evidence>
<dbReference type="GO" id="GO:0016787">
    <property type="term" value="F:hydrolase activity"/>
    <property type="evidence" value="ECO:0007669"/>
    <property type="project" value="UniProtKB-KW"/>
</dbReference>
<dbReference type="InterPro" id="IPR019307">
    <property type="entry name" value="RNA-bd_AU-1/RNase_E/G"/>
</dbReference>
<sequence>MHLALRLLRDELSRGVGAVRVDSSEAHRCMSAFAEQFMPGTSTRIELYDEARPIFDLHGVEDEINRALERKAMLKSGGHLVIDQTEAMTTIDVNTGGYVGHRNLEETCFRTNLEAAEVIGRQLRLRNLGGIIIIDFIDMHAESHRRQILAALERSLVADRAQTRIVNFSPLGLLELTRKRTRESLAHLLCEPCRACEGRGFVKTAETVCNEIFRELLRQERAGGELLVLAHQAVVDRLLEGESAALAALQGQIGRTVRLQVEALYGVDQFDVVAL</sequence>
<keyword evidence="2" id="KW-0479">Metal-binding</keyword>
<evidence type="ECO:0000256" key="4">
    <source>
        <dbReference type="ARBA" id="ARBA00022842"/>
    </source>
</evidence>
<dbReference type="PANTHER" id="PTHR30001">
    <property type="entry name" value="RIBONUCLEASE"/>
    <property type="match status" value="1"/>
</dbReference>
<proteinExistence type="predicted"/>
<dbReference type="AlphaFoldDB" id="T1BK99"/>
<dbReference type="GO" id="GO:0006364">
    <property type="term" value="P:rRNA processing"/>
    <property type="evidence" value="ECO:0007669"/>
    <property type="project" value="TreeGrafter"/>
</dbReference>
<protein>
    <submittedName>
        <fullName evidence="7">Ribonuclease, Rne/Rng family</fullName>
    </submittedName>
</protein>
<dbReference type="PANTHER" id="PTHR30001:SF0">
    <property type="entry name" value="RIBONUCLEASE G"/>
    <property type="match status" value="1"/>
</dbReference>
<keyword evidence="4" id="KW-0460">Magnesium</keyword>
<organism evidence="7">
    <name type="scientific">mine drainage metagenome</name>
    <dbReference type="NCBI Taxonomy" id="410659"/>
    <lineage>
        <taxon>unclassified sequences</taxon>
        <taxon>metagenomes</taxon>
        <taxon>ecological metagenomes</taxon>
    </lineage>
</organism>
<evidence type="ECO:0000256" key="5">
    <source>
        <dbReference type="ARBA" id="ARBA00022884"/>
    </source>
</evidence>
<keyword evidence="3" id="KW-0378">Hydrolase</keyword>
<accession>T1BK99</accession>
<evidence type="ECO:0000256" key="2">
    <source>
        <dbReference type="ARBA" id="ARBA00022723"/>
    </source>
</evidence>
<evidence type="ECO:0000256" key="3">
    <source>
        <dbReference type="ARBA" id="ARBA00022801"/>
    </source>
</evidence>
<dbReference type="GO" id="GO:0046872">
    <property type="term" value="F:metal ion binding"/>
    <property type="evidence" value="ECO:0007669"/>
    <property type="project" value="UniProtKB-KW"/>
</dbReference>
<reference evidence="7" key="1">
    <citation type="submission" date="2013-08" db="EMBL/GenBank/DDBJ databases">
        <authorList>
            <person name="Mendez C."/>
            <person name="Richter M."/>
            <person name="Ferrer M."/>
            <person name="Sanchez J."/>
        </authorList>
    </citation>
    <scope>NUCLEOTIDE SEQUENCE</scope>
</reference>
<dbReference type="InterPro" id="IPR004659">
    <property type="entry name" value="RNase_E/G"/>
</dbReference>
<comment type="caution">
    <text evidence="7">The sequence shown here is derived from an EMBL/GenBank/DDBJ whole genome shotgun (WGS) entry which is preliminary data.</text>
</comment>
<evidence type="ECO:0000259" key="6">
    <source>
        <dbReference type="Pfam" id="PF10150"/>
    </source>
</evidence>
<dbReference type="Gene3D" id="3.40.1260.20">
    <property type="entry name" value="Ribonuclease E, catalytic domain"/>
    <property type="match status" value="1"/>
</dbReference>
<dbReference type="EMBL" id="AUZX01004657">
    <property type="protein sequence ID" value="EQD70217.1"/>
    <property type="molecule type" value="Genomic_DNA"/>
</dbReference>
<dbReference type="Pfam" id="PF10150">
    <property type="entry name" value="RNase_E_G"/>
    <property type="match status" value="1"/>
</dbReference>
<keyword evidence="5" id="KW-0694">RNA-binding</keyword>
<gene>
    <name evidence="7" type="ORF">B1A_06407</name>
</gene>
<dbReference type="GO" id="GO:0003723">
    <property type="term" value="F:RNA binding"/>
    <property type="evidence" value="ECO:0007669"/>
    <property type="project" value="UniProtKB-KW"/>
</dbReference>
<feature type="domain" description="RNA-binding protein AU-1/Ribonuclease E/G" evidence="6">
    <location>
        <begin position="3"/>
        <end position="181"/>
    </location>
</feature>
<evidence type="ECO:0000313" key="7">
    <source>
        <dbReference type="EMBL" id="EQD70217.1"/>
    </source>
</evidence>
<name>T1BK99_9ZZZZ</name>
<reference evidence="7" key="2">
    <citation type="journal article" date="2014" name="ISME J.">
        <title>Microbial stratification in low pH oxic and suboxic macroscopic growths along an acid mine drainage.</title>
        <authorList>
            <person name="Mendez-Garcia C."/>
            <person name="Mesa V."/>
            <person name="Sprenger R.R."/>
            <person name="Richter M."/>
            <person name="Diez M.S."/>
            <person name="Solano J."/>
            <person name="Bargiela R."/>
            <person name="Golyshina O.V."/>
            <person name="Manteca A."/>
            <person name="Ramos J.L."/>
            <person name="Gallego J.R."/>
            <person name="Llorente I."/>
            <person name="Martins Dos Santos V.A."/>
            <person name="Jensen O.N."/>
            <person name="Pelaez A.I."/>
            <person name="Sanchez J."/>
            <person name="Ferrer M."/>
        </authorList>
    </citation>
    <scope>NUCLEOTIDE SEQUENCE</scope>
</reference>